<protein>
    <submittedName>
        <fullName evidence="10">DppC</fullName>
    </submittedName>
</protein>
<keyword evidence="5 7" id="KW-1133">Transmembrane helix</keyword>
<dbReference type="PANTHER" id="PTHR43386:SF1">
    <property type="entry name" value="D,D-DIPEPTIDE TRANSPORT SYSTEM PERMEASE PROTEIN DDPC-RELATED"/>
    <property type="match status" value="1"/>
</dbReference>
<dbReference type="RefSeq" id="WP_012619827.1">
    <property type="nucleotide sequence ID" value="NC_017215.1"/>
</dbReference>
<evidence type="ECO:0000256" key="5">
    <source>
        <dbReference type="ARBA" id="ARBA00022989"/>
    </source>
</evidence>
<accession>A0A806FKB4</accession>
<dbReference type="PROSITE" id="PS50928">
    <property type="entry name" value="ABC_TM1"/>
    <property type="match status" value="1"/>
</dbReference>
<feature type="region of interest" description="Disordered" evidence="8">
    <location>
        <begin position="382"/>
        <end position="405"/>
    </location>
</feature>
<evidence type="ECO:0000259" key="9">
    <source>
        <dbReference type="PROSITE" id="PS50928"/>
    </source>
</evidence>
<proteinExistence type="inferred from homology"/>
<feature type="transmembrane region" description="Helical" evidence="7">
    <location>
        <begin position="179"/>
        <end position="200"/>
    </location>
</feature>
<dbReference type="Pfam" id="PF12911">
    <property type="entry name" value="OppC_N"/>
    <property type="match status" value="1"/>
</dbReference>
<evidence type="ECO:0000256" key="6">
    <source>
        <dbReference type="ARBA" id="ARBA00023136"/>
    </source>
</evidence>
<feature type="transmembrane region" description="Helical" evidence="7">
    <location>
        <begin position="48"/>
        <end position="70"/>
    </location>
</feature>
<dbReference type="KEGG" id="bnm:BALAC2494_00049"/>
<dbReference type="CDD" id="cd06261">
    <property type="entry name" value="TM_PBP2"/>
    <property type="match status" value="1"/>
</dbReference>
<feature type="transmembrane region" description="Helical" evidence="7">
    <location>
        <begin position="242"/>
        <end position="267"/>
    </location>
</feature>
<feature type="domain" description="ABC transmembrane type-1" evidence="9">
    <location>
        <begin position="114"/>
        <end position="312"/>
    </location>
</feature>
<evidence type="ECO:0000256" key="4">
    <source>
        <dbReference type="ARBA" id="ARBA00022692"/>
    </source>
</evidence>
<comment type="similarity">
    <text evidence="7">Belongs to the binding-protein-dependent transport system permease family.</text>
</comment>
<dbReference type="GO" id="GO:0055085">
    <property type="term" value="P:transmembrane transport"/>
    <property type="evidence" value="ECO:0007669"/>
    <property type="project" value="InterPro"/>
</dbReference>
<dbReference type="GO" id="GO:0005886">
    <property type="term" value="C:plasma membrane"/>
    <property type="evidence" value="ECO:0007669"/>
    <property type="project" value="UniProtKB-SubCell"/>
</dbReference>
<feature type="transmembrane region" description="Helical" evidence="7">
    <location>
        <begin position="117"/>
        <end position="142"/>
    </location>
</feature>
<dbReference type="InterPro" id="IPR000515">
    <property type="entry name" value="MetI-like"/>
</dbReference>
<keyword evidence="6 7" id="KW-0472">Membrane</keyword>
<dbReference type="AlphaFoldDB" id="A0A806FKB4"/>
<dbReference type="GeneID" id="29696494"/>
<keyword evidence="3" id="KW-1003">Cell membrane</keyword>
<evidence type="ECO:0000256" key="7">
    <source>
        <dbReference type="RuleBase" id="RU363032"/>
    </source>
</evidence>
<evidence type="ECO:0000256" key="1">
    <source>
        <dbReference type="ARBA" id="ARBA00004651"/>
    </source>
</evidence>
<dbReference type="EMBL" id="CP002915">
    <property type="protein sequence ID" value="AEK30659.1"/>
    <property type="molecule type" value="Genomic_DNA"/>
</dbReference>
<evidence type="ECO:0000256" key="3">
    <source>
        <dbReference type="ARBA" id="ARBA00022475"/>
    </source>
</evidence>
<keyword evidence="4 7" id="KW-0812">Transmembrane</keyword>
<keyword evidence="2 7" id="KW-0813">Transport</keyword>
<dbReference type="Pfam" id="PF00528">
    <property type="entry name" value="BPD_transp_1"/>
    <property type="match status" value="1"/>
</dbReference>
<organism evidence="10 11">
    <name type="scientific">Bifidobacterium animalis subsp. lactis CNCM I-2494</name>
    <dbReference type="NCBI Taxonomy" id="1042403"/>
    <lineage>
        <taxon>Bacteria</taxon>
        <taxon>Bacillati</taxon>
        <taxon>Actinomycetota</taxon>
        <taxon>Actinomycetes</taxon>
        <taxon>Bifidobacteriales</taxon>
        <taxon>Bifidobacteriaceae</taxon>
        <taxon>Bifidobacterium</taxon>
    </lineage>
</organism>
<feature type="transmembrane region" description="Helical" evidence="7">
    <location>
        <begin position="290"/>
        <end position="312"/>
    </location>
</feature>
<sequence length="405" mass="43392">MSESTETRVGVPGDARLENPNIEKPQSWFAKLPVVRDLKIAVGWQKGMLVTGLVLTGFFLLVAVFAPWIAPYGYAQIKGDDGVAFPTQAAPSREHIWGTTVGGFDVFSRTVWGARTAVIAIVVAVLLSIFAGVFLGLVSGYFGGWVDRVFVVIADAVYSFPSLLLAILMAIMISGGQSSLWGGILASGISITVVYIPQYFRTIRAEVIRIKDSAYIESAKVVGASTWRIMSKHLLKNSTRTLPVILTLNSSEAILTLAGLGFLGFGIEPTAAAEWGYDLNRSVADVTSGIWWTAVFPGLAIVLIVLGITLIGESLNDLADPRLRARKSAGEVVGSIEDTSVDSPDSGPISQAVVEQEYAAIKDATEKPADLGEDVNEYLVTQDPETAVVNKDVPDESEGVIDNER</sequence>
<reference evidence="10 11" key="1">
    <citation type="journal article" date="2011" name="J. Bacteriol.">
        <title>Genome Sequence of the Probiotic Strain Bifidobacterium animalis subsp. lactis CNCM I-2494.</title>
        <authorList>
            <person name="Chervaux C."/>
            <person name="Grimaldi C."/>
            <person name="Bolotin A."/>
            <person name="Quinquis B."/>
            <person name="Legrain-Raspaud S."/>
            <person name="van Hylckama Vlieg J.E."/>
            <person name="Denariaz G."/>
            <person name="Smokvina T."/>
        </authorList>
    </citation>
    <scope>NUCLEOTIDE SEQUENCE [LARGE SCALE GENOMIC DNA]</scope>
    <source>
        <strain evidence="10 11">CNCM I-2494</strain>
    </source>
</reference>
<feature type="transmembrane region" description="Helical" evidence="7">
    <location>
        <begin position="149"/>
        <end position="173"/>
    </location>
</feature>
<dbReference type="SUPFAM" id="SSF161098">
    <property type="entry name" value="MetI-like"/>
    <property type="match status" value="1"/>
</dbReference>
<dbReference type="InterPro" id="IPR025966">
    <property type="entry name" value="OppC_N"/>
</dbReference>
<comment type="subcellular location">
    <subcellularLocation>
        <location evidence="1 7">Cell membrane</location>
        <topology evidence="1 7">Multi-pass membrane protein</topology>
    </subcellularLocation>
</comment>
<evidence type="ECO:0000313" key="10">
    <source>
        <dbReference type="EMBL" id="AEK30659.1"/>
    </source>
</evidence>
<dbReference type="InterPro" id="IPR050366">
    <property type="entry name" value="BP-dependent_transpt_permease"/>
</dbReference>
<feature type="compositionally biased region" description="Acidic residues" evidence="8">
    <location>
        <begin position="395"/>
        <end position="405"/>
    </location>
</feature>
<gene>
    <name evidence="10" type="ORF">BALAC2494_00049</name>
</gene>
<name>A0A806FKB4_BIFAN</name>
<dbReference type="Gene3D" id="1.10.3720.10">
    <property type="entry name" value="MetI-like"/>
    <property type="match status" value="1"/>
</dbReference>
<evidence type="ECO:0000256" key="8">
    <source>
        <dbReference type="SAM" id="MobiDB-lite"/>
    </source>
</evidence>
<dbReference type="Proteomes" id="UP000008394">
    <property type="component" value="Chromosome"/>
</dbReference>
<dbReference type="PANTHER" id="PTHR43386">
    <property type="entry name" value="OLIGOPEPTIDE TRANSPORT SYSTEM PERMEASE PROTEIN APPC"/>
    <property type="match status" value="1"/>
</dbReference>
<evidence type="ECO:0000313" key="11">
    <source>
        <dbReference type="Proteomes" id="UP000008394"/>
    </source>
</evidence>
<evidence type="ECO:0000256" key="2">
    <source>
        <dbReference type="ARBA" id="ARBA00022448"/>
    </source>
</evidence>
<dbReference type="InterPro" id="IPR035906">
    <property type="entry name" value="MetI-like_sf"/>
</dbReference>